<dbReference type="Pfam" id="PF00246">
    <property type="entry name" value="Peptidase_M14"/>
    <property type="match status" value="2"/>
</dbReference>
<evidence type="ECO:0000256" key="4">
    <source>
        <dbReference type="ARBA" id="ARBA00022801"/>
    </source>
</evidence>
<proteinExistence type="inferred from homology"/>
<gene>
    <name evidence="9" type="ORF">GCM10009554_16240</name>
</gene>
<keyword evidence="3" id="KW-0645">Protease</keyword>
<dbReference type="SUPFAM" id="SSF53187">
    <property type="entry name" value="Zn-dependent exopeptidases"/>
    <property type="match status" value="1"/>
</dbReference>
<dbReference type="PRINTS" id="PR00765">
    <property type="entry name" value="CRBOXYPTASEA"/>
</dbReference>
<organism evidence="9 10">
    <name type="scientific">Kribbella koreensis</name>
    <dbReference type="NCBI Taxonomy" id="57909"/>
    <lineage>
        <taxon>Bacteria</taxon>
        <taxon>Bacillati</taxon>
        <taxon>Actinomycetota</taxon>
        <taxon>Actinomycetes</taxon>
        <taxon>Propionibacteriales</taxon>
        <taxon>Kribbellaceae</taxon>
        <taxon>Kribbella</taxon>
    </lineage>
</organism>
<dbReference type="EMBL" id="BAAAHK010000003">
    <property type="protein sequence ID" value="GAA0932000.1"/>
    <property type="molecule type" value="Genomic_DNA"/>
</dbReference>
<dbReference type="CDD" id="cd06905">
    <property type="entry name" value="M14-like"/>
    <property type="match status" value="1"/>
</dbReference>
<dbReference type="PROSITE" id="PS52035">
    <property type="entry name" value="PEPTIDASE_M14"/>
    <property type="match status" value="1"/>
</dbReference>
<evidence type="ECO:0000256" key="6">
    <source>
        <dbReference type="ARBA" id="ARBA00023049"/>
    </source>
</evidence>
<evidence type="ECO:0000256" key="2">
    <source>
        <dbReference type="ARBA" id="ARBA00005988"/>
    </source>
</evidence>
<sequence>MELNRFLRYEELAEALAELARQYPELVTVESYGTSFEGRALLLATVTDVSTGAHDSKPAHWVDANIHATEVTSGVAALSLLQHLVTAGERADEVAVEALRTRTFYVAPRVNPDGVEAALADSPTYRRSSMRPWPYRDAHQWPGLVEHDVDGDGRVLTMRIADANGGWVAHEDDARVMVPVPADGVVPAGVQRYRLLAEGTIRDFDGFTVPTPRPPQGLDMNRNFPAGWGTGVLGSGDHPLSEPEIDSLIRAIVARPNICGYNAYHTSGGVLLRPSSTQADSALPSTDVWTWKELGRRGTELTGYPVHSVFEDFTWDKTETMSGASDDWAYEHLGVFSWTTEFWDAVHAATGKRSSTDIWYVGLSPAEELAIAKWSDAHGEYYLPWRPFEHPQLGPVEIGGADWFRLLSNPPRALLAAEVAPHADFAVHQALAAPCIEILRAEATSLGDDLWRVDVGIANTGWLPTQISARAAREKLVLPLTAELRLPDGASIERGPNRVTLGQLSGRSALRLDGGARNDGTADRVLTSWIVRAASIEGLVAIASHPRAGTKQRAVITAQ</sequence>
<name>A0ABN1PSM7_9ACTN</name>
<evidence type="ECO:0000256" key="7">
    <source>
        <dbReference type="PROSITE-ProRule" id="PRU01379"/>
    </source>
</evidence>
<dbReference type="Proteomes" id="UP001500542">
    <property type="component" value="Unassembled WGS sequence"/>
</dbReference>
<keyword evidence="5" id="KW-0862">Zinc</keyword>
<evidence type="ECO:0000313" key="9">
    <source>
        <dbReference type="EMBL" id="GAA0932000.1"/>
    </source>
</evidence>
<accession>A0ABN1PSM7</accession>
<dbReference type="InterPro" id="IPR000834">
    <property type="entry name" value="Peptidase_M14"/>
</dbReference>
<feature type="active site" description="Proton donor/acceptor" evidence="7">
    <location>
        <position position="341"/>
    </location>
</feature>
<comment type="caution">
    <text evidence="9">The sequence shown here is derived from an EMBL/GenBank/DDBJ whole genome shotgun (WGS) entry which is preliminary data.</text>
</comment>
<comment type="cofactor">
    <cofactor evidence="1">
        <name>Zn(2+)</name>
        <dbReference type="ChEBI" id="CHEBI:29105"/>
    </cofactor>
</comment>
<evidence type="ECO:0000256" key="5">
    <source>
        <dbReference type="ARBA" id="ARBA00022833"/>
    </source>
</evidence>
<evidence type="ECO:0000313" key="10">
    <source>
        <dbReference type="Proteomes" id="UP001500542"/>
    </source>
</evidence>
<feature type="domain" description="Peptidase M14" evidence="8">
    <location>
        <begin position="5"/>
        <end position="369"/>
    </location>
</feature>
<keyword evidence="10" id="KW-1185">Reference proteome</keyword>
<dbReference type="SMART" id="SM00631">
    <property type="entry name" value="Zn_pept"/>
    <property type="match status" value="1"/>
</dbReference>
<protein>
    <submittedName>
        <fullName evidence="9">M14 family metallopeptidase</fullName>
    </submittedName>
</protein>
<dbReference type="PANTHER" id="PTHR11705:SF143">
    <property type="entry name" value="SLL0236 PROTEIN"/>
    <property type="match status" value="1"/>
</dbReference>
<evidence type="ECO:0000256" key="3">
    <source>
        <dbReference type="ARBA" id="ARBA00022670"/>
    </source>
</evidence>
<dbReference type="Gene3D" id="3.40.630.10">
    <property type="entry name" value="Zn peptidases"/>
    <property type="match status" value="1"/>
</dbReference>
<comment type="similarity">
    <text evidence="2 7">Belongs to the peptidase M14 family.</text>
</comment>
<keyword evidence="6" id="KW-0482">Metalloprotease</keyword>
<evidence type="ECO:0000259" key="8">
    <source>
        <dbReference type="PROSITE" id="PS52035"/>
    </source>
</evidence>
<evidence type="ECO:0000256" key="1">
    <source>
        <dbReference type="ARBA" id="ARBA00001947"/>
    </source>
</evidence>
<reference evidence="9 10" key="1">
    <citation type="journal article" date="2019" name="Int. J. Syst. Evol. Microbiol.">
        <title>The Global Catalogue of Microorganisms (GCM) 10K type strain sequencing project: providing services to taxonomists for standard genome sequencing and annotation.</title>
        <authorList>
            <consortium name="The Broad Institute Genomics Platform"/>
            <consortium name="The Broad Institute Genome Sequencing Center for Infectious Disease"/>
            <person name="Wu L."/>
            <person name="Ma J."/>
        </authorList>
    </citation>
    <scope>NUCLEOTIDE SEQUENCE [LARGE SCALE GENOMIC DNA]</scope>
    <source>
        <strain evidence="9 10">JCM 10977</strain>
    </source>
</reference>
<dbReference type="RefSeq" id="WP_343966463.1">
    <property type="nucleotide sequence ID" value="NZ_BAAAHK010000003.1"/>
</dbReference>
<dbReference type="PANTHER" id="PTHR11705">
    <property type="entry name" value="PROTEASE FAMILY M14 CARBOXYPEPTIDASE A,B"/>
    <property type="match status" value="1"/>
</dbReference>
<keyword evidence="4" id="KW-0378">Hydrolase</keyword>